<dbReference type="RefSeq" id="WP_095976527.1">
    <property type="nucleotide sequence ID" value="NZ_CP022163.1"/>
</dbReference>
<keyword evidence="2" id="KW-1185">Reference proteome</keyword>
<dbReference type="Proteomes" id="UP000217289">
    <property type="component" value="Chromosome"/>
</dbReference>
<evidence type="ECO:0000313" key="2">
    <source>
        <dbReference type="Proteomes" id="UP000217289"/>
    </source>
</evidence>
<organism evidence="1 2">
    <name type="scientific">Melittangium boletus DSM 14713</name>
    <dbReference type="NCBI Taxonomy" id="1294270"/>
    <lineage>
        <taxon>Bacteria</taxon>
        <taxon>Pseudomonadati</taxon>
        <taxon>Myxococcota</taxon>
        <taxon>Myxococcia</taxon>
        <taxon>Myxococcales</taxon>
        <taxon>Cystobacterineae</taxon>
        <taxon>Archangiaceae</taxon>
        <taxon>Melittangium</taxon>
    </lineage>
</organism>
<sequence length="116" mass="12445">MKKFLGVVAFAALALTGCGTICDDMLDASDAYATKYSPCSTTLDSIFGNEAFNVTQCERTIDKCTDAEKDALSAYADCLRELPECSPGTKDAFRNAEEGCYLLIKDKVGNTCKSAL</sequence>
<protein>
    <recommendedName>
        <fullName evidence="3">Lipoprotein</fullName>
    </recommendedName>
</protein>
<dbReference type="KEGG" id="mbd:MEBOL_001216"/>
<gene>
    <name evidence="1" type="ORF">MEBOL_001216</name>
</gene>
<name>A0A250I9C0_9BACT</name>
<proteinExistence type="predicted"/>
<dbReference type="PROSITE" id="PS51257">
    <property type="entry name" value="PROKAR_LIPOPROTEIN"/>
    <property type="match status" value="1"/>
</dbReference>
<evidence type="ECO:0000313" key="1">
    <source>
        <dbReference type="EMBL" id="ATB27771.1"/>
    </source>
</evidence>
<evidence type="ECO:0008006" key="3">
    <source>
        <dbReference type="Google" id="ProtNLM"/>
    </source>
</evidence>
<dbReference type="EMBL" id="CP022163">
    <property type="protein sequence ID" value="ATB27771.1"/>
    <property type="molecule type" value="Genomic_DNA"/>
</dbReference>
<reference evidence="1 2" key="1">
    <citation type="submission" date="2017-06" db="EMBL/GenBank/DDBJ databases">
        <authorList>
            <person name="Kim H.J."/>
            <person name="Triplett B.A."/>
        </authorList>
    </citation>
    <scope>NUCLEOTIDE SEQUENCE [LARGE SCALE GENOMIC DNA]</scope>
    <source>
        <strain evidence="1 2">DSM 14713</strain>
    </source>
</reference>
<dbReference type="OrthoDB" id="5522073at2"/>
<accession>A0A250I9C0</accession>
<dbReference type="AlphaFoldDB" id="A0A250I9C0"/>